<evidence type="ECO:0000256" key="1">
    <source>
        <dbReference type="ARBA" id="ARBA00003820"/>
    </source>
</evidence>
<dbReference type="Proteomes" id="UP000199187">
    <property type="component" value="Unassembled WGS sequence"/>
</dbReference>
<evidence type="ECO:0000256" key="11">
    <source>
        <dbReference type="ARBA" id="ARBA00025936"/>
    </source>
</evidence>
<dbReference type="GO" id="GO:0005886">
    <property type="term" value="C:plasma membrane"/>
    <property type="evidence" value="ECO:0007669"/>
    <property type="project" value="UniProtKB-SubCell"/>
</dbReference>
<evidence type="ECO:0000256" key="10">
    <source>
        <dbReference type="ARBA" id="ARBA00023143"/>
    </source>
</evidence>
<dbReference type="InterPro" id="IPR006182">
    <property type="entry name" value="FliF_N_dom"/>
</dbReference>
<dbReference type="NCBIfam" id="TIGR00206">
    <property type="entry name" value="fliF"/>
    <property type="match status" value="1"/>
</dbReference>
<evidence type="ECO:0000256" key="13">
    <source>
        <dbReference type="SAM" id="Coils"/>
    </source>
</evidence>
<feature type="compositionally biased region" description="Polar residues" evidence="14">
    <location>
        <begin position="278"/>
        <end position="288"/>
    </location>
</feature>
<organism evidence="18 19">
    <name type="scientific">Kosakonia arachidis</name>
    <dbReference type="NCBI Taxonomy" id="551989"/>
    <lineage>
        <taxon>Bacteria</taxon>
        <taxon>Pseudomonadati</taxon>
        <taxon>Pseudomonadota</taxon>
        <taxon>Gammaproteobacteria</taxon>
        <taxon>Enterobacterales</taxon>
        <taxon>Enterobacteriaceae</taxon>
        <taxon>Kosakonia</taxon>
    </lineage>
</organism>
<reference evidence="19" key="1">
    <citation type="submission" date="2016-10" db="EMBL/GenBank/DDBJ databases">
        <authorList>
            <person name="Varghese N."/>
            <person name="Submissions S."/>
        </authorList>
    </citation>
    <scope>NUCLEOTIDE SEQUENCE [LARGE SCALE GENOMIC DNA]</scope>
    <source>
        <strain evidence="19">Ah-143</strain>
    </source>
</reference>
<dbReference type="AlphaFoldDB" id="A0A1I7E8B2"/>
<evidence type="ECO:0000256" key="9">
    <source>
        <dbReference type="ARBA" id="ARBA00023136"/>
    </source>
</evidence>
<comment type="function">
    <text evidence="1 12">The M ring may be actively involved in energy transduction.</text>
</comment>
<gene>
    <name evidence="18" type="ORF">SAMN05192562_11215</name>
</gene>
<dbReference type="GO" id="GO:0003774">
    <property type="term" value="F:cytoskeletal motor activity"/>
    <property type="evidence" value="ECO:0007669"/>
    <property type="project" value="InterPro"/>
</dbReference>
<evidence type="ECO:0000259" key="16">
    <source>
        <dbReference type="Pfam" id="PF01514"/>
    </source>
</evidence>
<dbReference type="OrthoDB" id="8554211at2"/>
<keyword evidence="18" id="KW-0966">Cell projection</keyword>
<evidence type="ECO:0000256" key="3">
    <source>
        <dbReference type="ARBA" id="ARBA00004651"/>
    </source>
</evidence>
<dbReference type="RefSeq" id="WP_090126782.1">
    <property type="nucleotide sequence ID" value="NZ_CP045300.1"/>
</dbReference>
<comment type="similarity">
    <text evidence="4 12">Belongs to the FliF family.</text>
</comment>
<dbReference type="InterPro" id="IPR013556">
    <property type="entry name" value="Flag_M-ring_C"/>
</dbReference>
<comment type="subcellular location">
    <subcellularLocation>
        <location evidence="2 12">Bacterial flagellum basal body</location>
    </subcellularLocation>
    <subcellularLocation>
        <location evidence="3">Cell membrane</location>
        <topology evidence="3">Multi-pass membrane protein</topology>
    </subcellularLocation>
</comment>
<evidence type="ECO:0000256" key="7">
    <source>
        <dbReference type="ARBA" id="ARBA00022692"/>
    </source>
</evidence>
<evidence type="ECO:0000313" key="18">
    <source>
        <dbReference type="EMBL" id="SFU20142.1"/>
    </source>
</evidence>
<feature type="domain" description="Flagellar M-ring N-terminal" evidence="16">
    <location>
        <begin position="50"/>
        <end position="224"/>
    </location>
</feature>
<evidence type="ECO:0000256" key="15">
    <source>
        <dbReference type="SAM" id="Phobius"/>
    </source>
</evidence>
<dbReference type="GO" id="GO:0009431">
    <property type="term" value="C:bacterial-type flagellum basal body, MS ring"/>
    <property type="evidence" value="ECO:0007669"/>
    <property type="project" value="InterPro"/>
</dbReference>
<dbReference type="GO" id="GO:0071973">
    <property type="term" value="P:bacterial-type flagellum-dependent cell motility"/>
    <property type="evidence" value="ECO:0007669"/>
    <property type="project" value="InterPro"/>
</dbReference>
<keyword evidence="6" id="KW-1003">Cell membrane</keyword>
<dbReference type="InterPro" id="IPR000067">
    <property type="entry name" value="FlgMring_FliF"/>
</dbReference>
<evidence type="ECO:0000256" key="8">
    <source>
        <dbReference type="ARBA" id="ARBA00022989"/>
    </source>
</evidence>
<evidence type="ECO:0000256" key="4">
    <source>
        <dbReference type="ARBA" id="ARBA00007971"/>
    </source>
</evidence>
<evidence type="ECO:0000256" key="12">
    <source>
        <dbReference type="PIRNR" id="PIRNR004862"/>
    </source>
</evidence>
<keyword evidence="18" id="KW-0969">Cilium</keyword>
<dbReference type="InterPro" id="IPR043427">
    <property type="entry name" value="YscJ/FliF"/>
</dbReference>
<feature type="coiled-coil region" evidence="13">
    <location>
        <begin position="475"/>
        <end position="516"/>
    </location>
</feature>
<comment type="subunit">
    <text evidence="11">The basal body constitutes a major portion of the flagellar organelle and consists of four rings (L,P,S, and M) mounted on a central rod. The M ring is integral to the inner membrane of the cell and may be connected to the flagellar rod via the S ring. The S (supramembrane ring) lies just distal to the M ring. The L and P rings lie in the outer membrane and the periplasmic space, respectively.</text>
</comment>
<dbReference type="PANTHER" id="PTHR30046">
    <property type="entry name" value="FLAGELLAR M-RING PROTEIN"/>
    <property type="match status" value="1"/>
</dbReference>
<keyword evidence="18" id="KW-0282">Flagellum</keyword>
<evidence type="ECO:0000313" key="19">
    <source>
        <dbReference type="Proteomes" id="UP000199187"/>
    </source>
</evidence>
<evidence type="ECO:0000256" key="5">
    <source>
        <dbReference type="ARBA" id="ARBA00017949"/>
    </source>
</evidence>
<evidence type="ECO:0000256" key="6">
    <source>
        <dbReference type="ARBA" id="ARBA00022475"/>
    </source>
</evidence>
<keyword evidence="7 15" id="KW-0812">Transmembrane</keyword>
<evidence type="ECO:0000256" key="14">
    <source>
        <dbReference type="SAM" id="MobiDB-lite"/>
    </source>
</evidence>
<keyword evidence="10 12" id="KW-0975">Bacterial flagellum</keyword>
<dbReference type="PRINTS" id="PR01009">
    <property type="entry name" value="FLGMRINGFLIF"/>
</dbReference>
<keyword evidence="8 15" id="KW-1133">Transmembrane helix</keyword>
<dbReference type="Gene3D" id="3.30.300.30">
    <property type="match status" value="1"/>
</dbReference>
<name>A0A1I7E8B2_9ENTR</name>
<evidence type="ECO:0000256" key="2">
    <source>
        <dbReference type="ARBA" id="ARBA00004117"/>
    </source>
</evidence>
<protein>
    <recommendedName>
        <fullName evidence="5 12">Flagellar M-ring protein</fullName>
    </recommendedName>
</protein>
<dbReference type="PIRSF" id="PIRSF004862">
    <property type="entry name" value="FliF"/>
    <property type="match status" value="1"/>
</dbReference>
<feature type="region of interest" description="Disordered" evidence="14">
    <location>
        <begin position="278"/>
        <end position="349"/>
    </location>
</feature>
<dbReference type="EMBL" id="FPAU01000012">
    <property type="protein sequence ID" value="SFU20142.1"/>
    <property type="molecule type" value="Genomic_DNA"/>
</dbReference>
<dbReference type="InterPro" id="IPR045851">
    <property type="entry name" value="AMP-bd_C_sf"/>
</dbReference>
<feature type="transmembrane region" description="Helical" evidence="15">
    <location>
        <begin position="29"/>
        <end position="49"/>
    </location>
</feature>
<feature type="domain" description="Flagellar M-ring C-terminal" evidence="17">
    <location>
        <begin position="254"/>
        <end position="428"/>
    </location>
</feature>
<dbReference type="PANTHER" id="PTHR30046:SF0">
    <property type="entry name" value="FLAGELLAR M-RING PROTEIN"/>
    <property type="match status" value="1"/>
</dbReference>
<dbReference type="Pfam" id="PF08345">
    <property type="entry name" value="YscJ_FliF_C"/>
    <property type="match status" value="1"/>
</dbReference>
<sequence length="549" mass="60681">MNAATNGNNKNTMDSLIAVLGRVRSNPRVIFIISAAAALSIIIALLFWAKTPDYRVLYSNISDRDGGEIVTQLTKMNVSYRFDERQGAIMVPEEQVYDLRLKLAQQGLPKGGSVGFELLDQEKFGISQFSEQINFQRALEGELSRTIDTLGPVKSSRVHLAMPKESLFVQEKRPPSASVTLNLVGGRTLDEGQVSAITHLVSSAVPGMSADNVTIVDQNGHLLTQSGDRATQTSQLNYTSEVENDYQNRIQAILAPIVGSNNVRAQVTAKIDFSTNEQTAELYQPNNSSDKRSIRSRQTSGSEQGGKEAVGGVPGALSNQPLESASAPIDQAKPATSDSSAVKRVPYSNHNDETVNYELDRTLTHTRQSPGGVERLSAAVVVNYMVGKDGKPVALNKEQMDQINTLVKEAMGFSSQRGDTLSVVNSPFSDSDDDVAVPLWKQPDLINMLLEVARYLFIALVAWILWRKAVQPFWIKHQELALQRLELEKEARQAALDAQNRKNENIEKEKAQQRVDTEITTQHLRNLAEQEPHVLAAVIRKWLIREKKS</sequence>
<accession>A0A1I7E8B2</accession>
<proteinExistence type="inferred from homology"/>
<keyword evidence="19" id="KW-1185">Reference proteome</keyword>
<dbReference type="Pfam" id="PF01514">
    <property type="entry name" value="YscJ_FliF"/>
    <property type="match status" value="1"/>
</dbReference>
<keyword evidence="13" id="KW-0175">Coiled coil</keyword>
<keyword evidence="9 15" id="KW-0472">Membrane</keyword>
<evidence type="ECO:0000259" key="17">
    <source>
        <dbReference type="Pfam" id="PF08345"/>
    </source>
</evidence>